<evidence type="ECO:0000256" key="1">
    <source>
        <dbReference type="SAM" id="SignalP"/>
    </source>
</evidence>
<feature type="signal peptide" evidence="1">
    <location>
        <begin position="1"/>
        <end position="17"/>
    </location>
</feature>
<keyword evidence="1" id="KW-0732">Signal</keyword>
<dbReference type="EMBL" id="CP068439">
    <property type="protein sequence ID" value="QQX78052.1"/>
    <property type="molecule type" value="Genomic_DNA"/>
</dbReference>
<reference evidence="2 3" key="1">
    <citation type="submission" date="2021-01" db="EMBL/GenBank/DDBJ databases">
        <title>Aequorivita sp. strain KX20305, a bacterium isolated from the sediment collected at a cold seep field in South China Sea.</title>
        <authorList>
            <person name="Zhang H."/>
            <person name="Li C."/>
        </authorList>
    </citation>
    <scope>NUCLEOTIDE SEQUENCE [LARGE SCALE GENOMIC DNA]</scope>
    <source>
        <strain evidence="2 3">KX20305</strain>
    </source>
</reference>
<name>A0ABX7DWF7_9FLAO</name>
<keyword evidence="3" id="KW-1185">Reference proteome</keyword>
<accession>A0ABX7DWF7</accession>
<protein>
    <submittedName>
        <fullName evidence="2">WG repeat-containing protein</fullName>
    </submittedName>
</protein>
<sequence length="200" mass="22767">MKKIVITLLLLPLLGFAQTIENIDYISPFHEGLAAIKKGEKWAFINQEAKIVVDFRDDLVLTKTDDASYPIFSNERCLIAHQKSDVLYYGYIDRTGNPIIQPQFLNATNFEGDKALALKVEKEIIGYNDIFKKDVVSYHYFEVVIDKEGKTIEHLTQLAIHVSPKGKKDKNPPAITSKLISRSLVMVGDENKKWSLKKIE</sequence>
<gene>
    <name evidence="2" type="ORF">JK629_07275</name>
</gene>
<feature type="chain" id="PRO_5046955922" evidence="1">
    <location>
        <begin position="18"/>
        <end position="200"/>
    </location>
</feature>
<evidence type="ECO:0000313" key="2">
    <source>
        <dbReference type="EMBL" id="QQX78052.1"/>
    </source>
</evidence>
<proteinExistence type="predicted"/>
<dbReference type="RefSeq" id="WP_154192160.1">
    <property type="nucleotide sequence ID" value="NZ_CP068439.1"/>
</dbReference>
<dbReference type="Proteomes" id="UP000629420">
    <property type="component" value="Chromosome"/>
</dbReference>
<organism evidence="2 3">
    <name type="scientific">Aequorivita iocasae</name>
    <dbReference type="NCBI Taxonomy" id="2803865"/>
    <lineage>
        <taxon>Bacteria</taxon>
        <taxon>Pseudomonadati</taxon>
        <taxon>Bacteroidota</taxon>
        <taxon>Flavobacteriia</taxon>
        <taxon>Flavobacteriales</taxon>
        <taxon>Flavobacteriaceae</taxon>
        <taxon>Aequorivita</taxon>
    </lineage>
</organism>
<evidence type="ECO:0000313" key="3">
    <source>
        <dbReference type="Proteomes" id="UP000629420"/>
    </source>
</evidence>
<dbReference type="Pfam" id="PF14903">
    <property type="entry name" value="WG_beta_rep"/>
    <property type="match status" value="2"/>
</dbReference>
<dbReference type="InterPro" id="IPR032774">
    <property type="entry name" value="WG_beta_rep"/>
</dbReference>